<evidence type="ECO:0000313" key="1">
    <source>
        <dbReference type="EMBL" id="KAG2892380.1"/>
    </source>
</evidence>
<dbReference type="AlphaFoldDB" id="A0A8T1B047"/>
<reference evidence="1" key="1">
    <citation type="submission" date="2018-10" db="EMBL/GenBank/DDBJ databases">
        <title>Effector identification in a new, highly contiguous assembly of the strawberry crown rot pathogen Phytophthora cactorum.</title>
        <authorList>
            <person name="Armitage A.D."/>
            <person name="Nellist C.F."/>
            <person name="Bates H."/>
            <person name="Vickerstaff R.J."/>
            <person name="Harrison R.J."/>
        </authorList>
    </citation>
    <scope>NUCLEOTIDE SEQUENCE</scope>
    <source>
        <strain evidence="1">4032</strain>
    </source>
</reference>
<organism evidence="1 2">
    <name type="scientific">Phytophthora cactorum</name>
    <dbReference type="NCBI Taxonomy" id="29920"/>
    <lineage>
        <taxon>Eukaryota</taxon>
        <taxon>Sar</taxon>
        <taxon>Stramenopiles</taxon>
        <taxon>Oomycota</taxon>
        <taxon>Peronosporomycetes</taxon>
        <taxon>Peronosporales</taxon>
        <taxon>Peronosporaceae</taxon>
        <taxon>Phytophthora</taxon>
    </lineage>
</organism>
<dbReference type="PANTHER" id="PTHR33206">
    <property type="entry name" value="PROTEIN CBG10425"/>
    <property type="match status" value="1"/>
</dbReference>
<sequence>MEITKTYCFTKASSHKAFAPFMEAVSNARREGDVDKSKAMIAEMTKLVGNSAFGRSGMDMSKHKEVKYESNDKAIKCKIEHFTFHGLEELNDACEITMKKRRLNNKNPIHLSIAIY</sequence>
<dbReference type="PANTHER" id="PTHR33206:SF1">
    <property type="entry name" value="DNA-DIRECTED DNA POLYMERASE"/>
    <property type="match status" value="1"/>
</dbReference>
<accession>A0A8T1B047</accession>
<gene>
    <name evidence="1" type="ORF">PC115_g18841</name>
</gene>
<dbReference type="Proteomes" id="UP000774804">
    <property type="component" value="Unassembled WGS sequence"/>
</dbReference>
<dbReference type="EMBL" id="RCMI01001007">
    <property type="protein sequence ID" value="KAG2892380.1"/>
    <property type="molecule type" value="Genomic_DNA"/>
</dbReference>
<proteinExistence type="predicted"/>
<evidence type="ECO:0000313" key="2">
    <source>
        <dbReference type="Proteomes" id="UP000774804"/>
    </source>
</evidence>
<comment type="caution">
    <text evidence="1">The sequence shown here is derived from an EMBL/GenBank/DDBJ whole genome shotgun (WGS) entry which is preliminary data.</text>
</comment>
<protein>
    <submittedName>
        <fullName evidence="1">Uncharacterized protein</fullName>
    </submittedName>
</protein>
<name>A0A8T1B047_9STRA</name>